<keyword evidence="1" id="KW-0560">Oxidoreductase</keyword>
<dbReference type="GO" id="GO:0016616">
    <property type="term" value="F:oxidoreductase activity, acting on the CH-OH group of donors, NAD or NADP as acceptor"/>
    <property type="evidence" value="ECO:0007669"/>
    <property type="project" value="TreeGrafter"/>
</dbReference>
<reference evidence="7" key="1">
    <citation type="journal article" date="2019" name="Int. J. Syst. Evol. Microbiol.">
        <title>The Global Catalogue of Microorganisms (GCM) 10K type strain sequencing project: providing services to taxonomists for standard genome sequencing and annotation.</title>
        <authorList>
            <consortium name="The Broad Institute Genomics Platform"/>
            <consortium name="The Broad Institute Genome Sequencing Center for Infectious Disease"/>
            <person name="Wu L."/>
            <person name="Ma J."/>
        </authorList>
    </citation>
    <scope>NUCLEOTIDE SEQUENCE [LARGE SCALE GENOMIC DNA]</scope>
    <source>
        <strain evidence="7">NBRC 15640</strain>
    </source>
</reference>
<dbReference type="GO" id="GO:0050661">
    <property type="term" value="F:NADP binding"/>
    <property type="evidence" value="ECO:0007669"/>
    <property type="project" value="InterPro"/>
</dbReference>
<keyword evidence="2" id="KW-0520">NAD</keyword>
<dbReference type="InterPro" id="IPR015815">
    <property type="entry name" value="HIBADH-related"/>
</dbReference>
<dbReference type="Proteomes" id="UP001156690">
    <property type="component" value="Unassembled WGS sequence"/>
</dbReference>
<dbReference type="AlphaFoldDB" id="A0AAV5NYF9"/>
<organism evidence="6 7">
    <name type="scientific">Vibrio penaeicida</name>
    <dbReference type="NCBI Taxonomy" id="104609"/>
    <lineage>
        <taxon>Bacteria</taxon>
        <taxon>Pseudomonadati</taxon>
        <taxon>Pseudomonadota</taxon>
        <taxon>Gammaproteobacteria</taxon>
        <taxon>Vibrionales</taxon>
        <taxon>Vibrionaceae</taxon>
        <taxon>Vibrio</taxon>
    </lineage>
</organism>
<feature type="active site" evidence="3">
    <location>
        <position position="189"/>
    </location>
</feature>
<dbReference type="InterPro" id="IPR008927">
    <property type="entry name" value="6-PGluconate_DH-like_C_sf"/>
</dbReference>
<comment type="caution">
    <text evidence="6">The sequence shown here is derived from an EMBL/GenBank/DDBJ whole genome shotgun (WGS) entry which is preliminary data.</text>
</comment>
<dbReference type="Gene3D" id="1.10.1040.10">
    <property type="entry name" value="N-(1-d-carboxylethyl)-l-norvaline Dehydrogenase, domain 2"/>
    <property type="match status" value="1"/>
</dbReference>
<dbReference type="Pfam" id="PF14833">
    <property type="entry name" value="NAD_binding_11"/>
    <property type="match status" value="1"/>
</dbReference>
<dbReference type="EMBL" id="BSNX01000067">
    <property type="protein sequence ID" value="GLQ75338.1"/>
    <property type="molecule type" value="Genomic_DNA"/>
</dbReference>
<evidence type="ECO:0000313" key="6">
    <source>
        <dbReference type="EMBL" id="GLQ75338.1"/>
    </source>
</evidence>
<dbReference type="Pfam" id="PF03446">
    <property type="entry name" value="NAD_binding_2"/>
    <property type="match status" value="1"/>
</dbReference>
<feature type="domain" description="3-hydroxyisobutyrate dehydrogenase-like NAD-binding" evidence="5">
    <location>
        <begin position="183"/>
        <end position="303"/>
    </location>
</feature>
<evidence type="ECO:0000256" key="1">
    <source>
        <dbReference type="ARBA" id="ARBA00023002"/>
    </source>
</evidence>
<evidence type="ECO:0000259" key="5">
    <source>
        <dbReference type="Pfam" id="PF14833"/>
    </source>
</evidence>
<dbReference type="PIRSF" id="PIRSF000103">
    <property type="entry name" value="HIBADH"/>
    <property type="match status" value="1"/>
</dbReference>
<evidence type="ECO:0000256" key="2">
    <source>
        <dbReference type="ARBA" id="ARBA00023027"/>
    </source>
</evidence>
<dbReference type="InterPro" id="IPR006115">
    <property type="entry name" value="6PGDH_NADP-bd"/>
</dbReference>
<dbReference type="PANTHER" id="PTHR22981:SF7">
    <property type="entry name" value="3-HYDROXYISOBUTYRATE DEHYDROGENASE, MITOCHONDRIAL"/>
    <property type="match status" value="1"/>
</dbReference>
<keyword evidence="7" id="KW-1185">Reference proteome</keyword>
<dbReference type="SUPFAM" id="SSF51735">
    <property type="entry name" value="NAD(P)-binding Rossmann-fold domains"/>
    <property type="match status" value="1"/>
</dbReference>
<name>A0AAV5NYF9_9VIBR</name>
<dbReference type="Gene3D" id="3.40.50.720">
    <property type="entry name" value="NAD(P)-binding Rossmann-like Domain"/>
    <property type="match status" value="1"/>
</dbReference>
<sequence length="310" mass="32962">MECDEMKDQQTKNQNTKAQQAIGIVGLGSMGHGMAMTLLREGFTVYGLDPSFEQQEAAKALGVTVVPDTESLCLSVDNILLSLPTAKHVQSVIEGEGGIIEHAKPNTLIMDTTTSEPDVTRCLAEKLNRLGHQMLDCPLSGGAAGASAGTMVILVGGEPEALERATPYLDALSAKTVHLGKSGSGHVAKLVNNLLCAAHLVTTAEAITLGVKAGLDPELLIDGLNAGSGRSAISEVNFPRWVLNESFDSGFTAQLMRKDLGLAKQLIEECQLSLPVSEDVTQIWSDSQFTVLGSEDFNRIVDYVRKEANS</sequence>
<accession>A0AAV5NYF9</accession>
<gene>
    <name evidence="6" type="ORF">GCM10007932_47000</name>
</gene>
<evidence type="ECO:0000259" key="4">
    <source>
        <dbReference type="Pfam" id="PF03446"/>
    </source>
</evidence>
<protein>
    <submittedName>
        <fullName evidence="6">3-hydroxyisobutyrate dehydrogenase</fullName>
    </submittedName>
</protein>
<dbReference type="GO" id="GO:0051287">
    <property type="term" value="F:NAD binding"/>
    <property type="evidence" value="ECO:0007669"/>
    <property type="project" value="InterPro"/>
</dbReference>
<evidence type="ECO:0000313" key="7">
    <source>
        <dbReference type="Proteomes" id="UP001156690"/>
    </source>
</evidence>
<proteinExistence type="predicted"/>
<dbReference type="InterPro" id="IPR029154">
    <property type="entry name" value="HIBADH-like_NADP-bd"/>
</dbReference>
<feature type="domain" description="6-phosphogluconate dehydrogenase NADP-binding" evidence="4">
    <location>
        <begin position="22"/>
        <end position="180"/>
    </location>
</feature>
<evidence type="ECO:0000256" key="3">
    <source>
        <dbReference type="PIRSR" id="PIRSR000103-1"/>
    </source>
</evidence>
<dbReference type="InterPro" id="IPR013328">
    <property type="entry name" value="6PGD_dom2"/>
</dbReference>
<dbReference type="InterPro" id="IPR036291">
    <property type="entry name" value="NAD(P)-bd_dom_sf"/>
</dbReference>
<dbReference type="PANTHER" id="PTHR22981">
    <property type="entry name" value="3-HYDROXYISOBUTYRATE DEHYDROGENASE-RELATED"/>
    <property type="match status" value="1"/>
</dbReference>
<dbReference type="SUPFAM" id="SSF48179">
    <property type="entry name" value="6-phosphogluconate dehydrogenase C-terminal domain-like"/>
    <property type="match status" value="1"/>
</dbReference>